<keyword evidence="4" id="KW-1185">Reference proteome</keyword>
<dbReference type="InterPro" id="IPR003767">
    <property type="entry name" value="Malate/L-lactate_DH-like"/>
</dbReference>
<keyword evidence="2" id="KW-0560">Oxidoreductase</keyword>
<dbReference type="RefSeq" id="WP_131155506.1">
    <property type="nucleotide sequence ID" value="NZ_CP036402.1"/>
</dbReference>
<name>A0A411YH02_9ACTN</name>
<dbReference type="InterPro" id="IPR043143">
    <property type="entry name" value="Mal/L-sulf/L-lact_DH-like_NADP"/>
</dbReference>
<evidence type="ECO:0000256" key="2">
    <source>
        <dbReference type="ARBA" id="ARBA00023002"/>
    </source>
</evidence>
<reference evidence="3 4" key="1">
    <citation type="submission" date="2019-01" db="EMBL/GenBank/DDBJ databases">
        <title>Egibacter rhizosphaerae EGI 80759T.</title>
        <authorList>
            <person name="Chen D.-D."/>
            <person name="Tian Y."/>
            <person name="Jiao J.-Y."/>
            <person name="Zhang X.-T."/>
            <person name="Zhang Y.-G."/>
            <person name="Zhang Y."/>
            <person name="Xiao M."/>
            <person name="Shu W.-S."/>
            <person name="Li W.-J."/>
        </authorList>
    </citation>
    <scope>NUCLEOTIDE SEQUENCE [LARGE SCALE GENOMIC DNA]</scope>
    <source>
        <strain evidence="3 4">EGI 80759</strain>
    </source>
</reference>
<comment type="similarity">
    <text evidence="1">Belongs to the LDH2/MDH2 oxidoreductase family.</text>
</comment>
<evidence type="ECO:0000313" key="4">
    <source>
        <dbReference type="Proteomes" id="UP000291469"/>
    </source>
</evidence>
<dbReference type="Gene3D" id="3.30.1370.60">
    <property type="entry name" value="Hypothetical oxidoreductase yiak, domain 2"/>
    <property type="match status" value="1"/>
</dbReference>
<dbReference type="PANTHER" id="PTHR11091:SF0">
    <property type="entry name" value="MALATE DEHYDROGENASE"/>
    <property type="match status" value="1"/>
</dbReference>
<dbReference type="InterPro" id="IPR036111">
    <property type="entry name" value="Mal/L-sulfo/L-lacto_DH-like_sf"/>
</dbReference>
<protein>
    <submittedName>
        <fullName evidence="3">Ldh family oxidoreductase</fullName>
    </submittedName>
</protein>
<dbReference type="Pfam" id="PF02615">
    <property type="entry name" value="Ldh_2"/>
    <property type="match status" value="1"/>
</dbReference>
<dbReference type="EMBL" id="CP036402">
    <property type="protein sequence ID" value="QBI20510.1"/>
    <property type="molecule type" value="Genomic_DNA"/>
</dbReference>
<proteinExistence type="inferred from homology"/>
<evidence type="ECO:0000256" key="1">
    <source>
        <dbReference type="ARBA" id="ARBA00006056"/>
    </source>
</evidence>
<sequence>MPYLSADALAGVLREVYVAVGVPPDAAEVVANAQVEADLAGHASHGVMKTADYVALIERGHLVPDAEIELVDDRPNSAVIDAHWALGFVATQQAVDLAGDKAERHGVAAVTVRQQGHIGRLGAYSSRAAQRGLIGLVTADSGRAPKSVAPYGGRGRRLGTNPLSIAVPSGSHGPIVLDMATATAAKGKLTVARDRGDTVPEGWLVDADGRPTTDPGAYDEGGALLPLGADQAYKGFGLSFMIEVLSGLLTGIGFGTDPDGIHNDGVFIAAFAVDAFRDQGAFERDVDDFVAYLKQTPLAQGHDEILYPGELEHRRAEHYHRDGIPVGSHTLAHLTRVAERLGVETRGLTVAT</sequence>
<dbReference type="InterPro" id="IPR043144">
    <property type="entry name" value="Mal/L-sulf/L-lact_DH-like_ah"/>
</dbReference>
<dbReference type="AlphaFoldDB" id="A0A411YH02"/>
<dbReference type="Proteomes" id="UP000291469">
    <property type="component" value="Chromosome"/>
</dbReference>
<organism evidence="3 4">
    <name type="scientific">Egibacter rhizosphaerae</name>
    <dbReference type="NCBI Taxonomy" id="1670831"/>
    <lineage>
        <taxon>Bacteria</taxon>
        <taxon>Bacillati</taxon>
        <taxon>Actinomycetota</taxon>
        <taxon>Nitriliruptoria</taxon>
        <taxon>Egibacterales</taxon>
        <taxon>Egibacteraceae</taxon>
        <taxon>Egibacter</taxon>
    </lineage>
</organism>
<dbReference type="SUPFAM" id="SSF89733">
    <property type="entry name" value="L-sulfolactate dehydrogenase-like"/>
    <property type="match status" value="1"/>
</dbReference>
<dbReference type="PANTHER" id="PTHR11091">
    <property type="entry name" value="OXIDOREDUCTASE-RELATED"/>
    <property type="match status" value="1"/>
</dbReference>
<gene>
    <name evidence="3" type="ORF">ER308_13680</name>
</gene>
<evidence type="ECO:0000313" key="3">
    <source>
        <dbReference type="EMBL" id="QBI20510.1"/>
    </source>
</evidence>
<dbReference type="GO" id="GO:0016491">
    <property type="term" value="F:oxidoreductase activity"/>
    <property type="evidence" value="ECO:0007669"/>
    <property type="project" value="UniProtKB-KW"/>
</dbReference>
<dbReference type="OrthoDB" id="924592at2"/>
<accession>A0A411YH02</accession>
<dbReference type="KEGG" id="erz:ER308_13680"/>
<dbReference type="Gene3D" id="1.10.1530.10">
    <property type="match status" value="1"/>
</dbReference>